<comment type="caution">
    <text evidence="1">The sequence shown here is derived from an EMBL/GenBank/DDBJ whole genome shotgun (WGS) entry which is preliminary data.</text>
</comment>
<evidence type="ECO:0000313" key="1">
    <source>
        <dbReference type="EMBL" id="KAI0058553.1"/>
    </source>
</evidence>
<protein>
    <submittedName>
        <fullName evidence="1">Uncharacterized protein</fullName>
    </submittedName>
</protein>
<proteinExistence type="predicted"/>
<reference evidence="1" key="2">
    <citation type="journal article" date="2022" name="New Phytol.">
        <title>Evolutionary transition to the ectomycorrhizal habit in the genomes of a hyperdiverse lineage of mushroom-forming fungi.</title>
        <authorList>
            <person name="Looney B."/>
            <person name="Miyauchi S."/>
            <person name="Morin E."/>
            <person name="Drula E."/>
            <person name="Courty P.E."/>
            <person name="Kohler A."/>
            <person name="Kuo A."/>
            <person name="LaButti K."/>
            <person name="Pangilinan J."/>
            <person name="Lipzen A."/>
            <person name="Riley R."/>
            <person name="Andreopoulos W."/>
            <person name="He G."/>
            <person name="Johnson J."/>
            <person name="Nolan M."/>
            <person name="Tritt A."/>
            <person name="Barry K.W."/>
            <person name="Grigoriev I.V."/>
            <person name="Nagy L.G."/>
            <person name="Hibbett D."/>
            <person name="Henrissat B."/>
            <person name="Matheny P.B."/>
            <person name="Labbe J."/>
            <person name="Martin F.M."/>
        </authorList>
    </citation>
    <scope>NUCLEOTIDE SEQUENCE</scope>
    <source>
        <strain evidence="1">HHB10654</strain>
    </source>
</reference>
<reference evidence="1" key="1">
    <citation type="submission" date="2021-03" db="EMBL/GenBank/DDBJ databases">
        <authorList>
            <consortium name="DOE Joint Genome Institute"/>
            <person name="Ahrendt S."/>
            <person name="Looney B.P."/>
            <person name="Miyauchi S."/>
            <person name="Morin E."/>
            <person name="Drula E."/>
            <person name="Courty P.E."/>
            <person name="Chicoki N."/>
            <person name="Fauchery L."/>
            <person name="Kohler A."/>
            <person name="Kuo A."/>
            <person name="Labutti K."/>
            <person name="Pangilinan J."/>
            <person name="Lipzen A."/>
            <person name="Riley R."/>
            <person name="Andreopoulos W."/>
            <person name="He G."/>
            <person name="Johnson J."/>
            <person name="Barry K.W."/>
            <person name="Grigoriev I.V."/>
            <person name="Nagy L."/>
            <person name="Hibbett D."/>
            <person name="Henrissat B."/>
            <person name="Matheny P.B."/>
            <person name="Labbe J."/>
            <person name="Martin F."/>
        </authorList>
    </citation>
    <scope>NUCLEOTIDE SEQUENCE</scope>
    <source>
        <strain evidence="1">HHB10654</strain>
    </source>
</reference>
<organism evidence="1 2">
    <name type="scientific">Artomyces pyxidatus</name>
    <dbReference type="NCBI Taxonomy" id="48021"/>
    <lineage>
        <taxon>Eukaryota</taxon>
        <taxon>Fungi</taxon>
        <taxon>Dikarya</taxon>
        <taxon>Basidiomycota</taxon>
        <taxon>Agaricomycotina</taxon>
        <taxon>Agaricomycetes</taxon>
        <taxon>Russulales</taxon>
        <taxon>Auriscalpiaceae</taxon>
        <taxon>Artomyces</taxon>
    </lineage>
</organism>
<name>A0ACB8SRS6_9AGAM</name>
<dbReference type="EMBL" id="MU277234">
    <property type="protein sequence ID" value="KAI0058553.1"/>
    <property type="molecule type" value="Genomic_DNA"/>
</dbReference>
<gene>
    <name evidence="1" type="ORF">BV25DRAFT_1919249</name>
</gene>
<accession>A0ACB8SRS6</accession>
<evidence type="ECO:0000313" key="2">
    <source>
        <dbReference type="Proteomes" id="UP000814140"/>
    </source>
</evidence>
<keyword evidence="2" id="KW-1185">Reference proteome</keyword>
<dbReference type="Proteomes" id="UP000814140">
    <property type="component" value="Unassembled WGS sequence"/>
</dbReference>
<sequence length="181" mass="20898">MATSIGSYTAHQLAGYRATLVAGDPLERYSRRADYEKRRRNVIETRRPISQLTDKLDPKKTLYPPELHFGLALTQDELLAYANKHGLVEEDYPDDPLDVFSCRYPVMMCLRELTDDSTVYIAPPFVPGTVRPIMVALYSNYTRSKQKLVDEDEREVLDIIRDELNLEGQPALWYWDAGNPW</sequence>